<evidence type="ECO:0000256" key="4">
    <source>
        <dbReference type="ARBA" id="ARBA00022490"/>
    </source>
</evidence>
<evidence type="ECO:0000256" key="2">
    <source>
        <dbReference type="ARBA" id="ARBA00009695"/>
    </source>
</evidence>
<dbReference type="PANTHER" id="PTHR33602:SF1">
    <property type="entry name" value="REGULATORY PROTEIN RECX FAMILY PROTEIN"/>
    <property type="match status" value="1"/>
</dbReference>
<keyword evidence="4 5" id="KW-0963">Cytoplasm</keyword>
<name>A0A345UMZ5_9BACT</name>
<feature type="domain" description="RecX first three-helical" evidence="8">
    <location>
        <begin position="84"/>
        <end position="120"/>
    </location>
</feature>
<comment type="similarity">
    <text evidence="2 5">Belongs to the RecX family.</text>
</comment>
<sequence>MRRRNKTRQEHNDAPEPEFSPGRITSVSTQTRNSSRVSVFIEGAFSFGCFKAVFLASGLAVGRELDAASYAALMKEEARFKLREYWLGLLGRRAHTAAELVRKARQKDYDASQFERVLQEFRERNYLNDEAFARAYIQEMSTIKKWGPAKLKLELRKRGVSDEVSNPLIAALIPEDDISALEALVRKNSRRFKRESDILKRKKKIADHLLRKGHKPEQVFRHLDHFLEIVSQQP</sequence>
<keyword evidence="10" id="KW-1185">Reference proteome</keyword>
<dbReference type="GO" id="GO:0005737">
    <property type="term" value="C:cytoplasm"/>
    <property type="evidence" value="ECO:0007669"/>
    <property type="project" value="UniProtKB-SubCell"/>
</dbReference>
<dbReference type="OrthoDB" id="1523826at2"/>
<evidence type="ECO:0000313" key="9">
    <source>
        <dbReference type="EMBL" id="AXJ01847.1"/>
    </source>
</evidence>
<dbReference type="HAMAP" id="MF_01114">
    <property type="entry name" value="RecX"/>
    <property type="match status" value="1"/>
</dbReference>
<dbReference type="GO" id="GO:0006282">
    <property type="term" value="P:regulation of DNA repair"/>
    <property type="evidence" value="ECO:0007669"/>
    <property type="project" value="UniProtKB-UniRule"/>
</dbReference>
<comment type="subcellular location">
    <subcellularLocation>
        <location evidence="1 5">Cytoplasm</location>
    </subcellularLocation>
</comment>
<dbReference type="Gene3D" id="1.10.10.10">
    <property type="entry name" value="Winged helix-like DNA-binding domain superfamily/Winged helix DNA-binding domain"/>
    <property type="match status" value="2"/>
</dbReference>
<organism evidence="9 10">
    <name type="scientific">Cyclonatronum proteinivorum</name>
    <dbReference type="NCBI Taxonomy" id="1457365"/>
    <lineage>
        <taxon>Bacteria</taxon>
        <taxon>Pseudomonadati</taxon>
        <taxon>Balneolota</taxon>
        <taxon>Balneolia</taxon>
        <taxon>Balneolales</taxon>
        <taxon>Cyclonatronaceae</taxon>
        <taxon>Cyclonatronum</taxon>
    </lineage>
</organism>
<dbReference type="EMBL" id="CP027806">
    <property type="protein sequence ID" value="AXJ01847.1"/>
    <property type="molecule type" value="Genomic_DNA"/>
</dbReference>
<dbReference type="Pfam" id="PF21982">
    <property type="entry name" value="RecX_HTH1"/>
    <property type="match status" value="1"/>
</dbReference>
<dbReference type="PANTHER" id="PTHR33602">
    <property type="entry name" value="REGULATORY PROTEIN RECX FAMILY PROTEIN"/>
    <property type="match status" value="1"/>
</dbReference>
<proteinExistence type="inferred from homology"/>
<evidence type="ECO:0000256" key="5">
    <source>
        <dbReference type="HAMAP-Rule" id="MF_01114"/>
    </source>
</evidence>
<evidence type="ECO:0000313" key="10">
    <source>
        <dbReference type="Proteomes" id="UP000254808"/>
    </source>
</evidence>
<dbReference type="InterPro" id="IPR003783">
    <property type="entry name" value="Regulatory_RecX"/>
</dbReference>
<evidence type="ECO:0000256" key="1">
    <source>
        <dbReference type="ARBA" id="ARBA00004496"/>
    </source>
</evidence>
<dbReference type="InterPro" id="IPR036388">
    <property type="entry name" value="WH-like_DNA-bd_sf"/>
</dbReference>
<evidence type="ECO:0000256" key="3">
    <source>
        <dbReference type="ARBA" id="ARBA00018111"/>
    </source>
</evidence>
<accession>A0A345UMZ5</accession>
<reference evidence="9 10" key="1">
    <citation type="submission" date="2018-03" db="EMBL/GenBank/DDBJ databases">
        <title>Phenotypic and genomic properties of Cyclonatronum proteinivorum gen. nov., sp. nov., a haloalkaliphilic bacteroidete from soda lakes possessing Na+-translocating rhodopsin.</title>
        <authorList>
            <person name="Toshchakov S.V."/>
            <person name="Korzhenkov A."/>
            <person name="Samarov N.I."/>
            <person name="Kublanov I.V."/>
            <person name="Muntyan M.S."/>
            <person name="Sorokin D.Y."/>
        </authorList>
    </citation>
    <scope>NUCLEOTIDE SEQUENCE [LARGE SCALE GENOMIC DNA]</scope>
    <source>
        <strain evidence="9 10">Omega</strain>
    </source>
</reference>
<feature type="domain" description="RecX second three-helical" evidence="7">
    <location>
        <begin position="128"/>
        <end position="164"/>
    </location>
</feature>
<feature type="region of interest" description="Disordered" evidence="6">
    <location>
        <begin position="1"/>
        <end position="28"/>
    </location>
</feature>
<protein>
    <recommendedName>
        <fullName evidence="3 5">Regulatory protein RecX</fullName>
    </recommendedName>
</protein>
<dbReference type="Pfam" id="PF02631">
    <property type="entry name" value="RecX_HTH2"/>
    <property type="match status" value="1"/>
</dbReference>
<dbReference type="InterPro" id="IPR053924">
    <property type="entry name" value="RecX_HTH_2nd"/>
</dbReference>
<dbReference type="RefSeq" id="WP_114985000.1">
    <property type="nucleotide sequence ID" value="NZ_CP027806.1"/>
</dbReference>
<dbReference type="KEGG" id="cprv:CYPRO_2605"/>
<evidence type="ECO:0000259" key="7">
    <source>
        <dbReference type="Pfam" id="PF02631"/>
    </source>
</evidence>
<dbReference type="AlphaFoldDB" id="A0A345UMZ5"/>
<comment type="function">
    <text evidence="5">Modulates RecA activity.</text>
</comment>
<dbReference type="InterPro" id="IPR053926">
    <property type="entry name" value="RecX_HTH_1st"/>
</dbReference>
<evidence type="ECO:0000259" key="8">
    <source>
        <dbReference type="Pfam" id="PF21982"/>
    </source>
</evidence>
<dbReference type="Proteomes" id="UP000254808">
    <property type="component" value="Chromosome"/>
</dbReference>
<evidence type="ECO:0000256" key="6">
    <source>
        <dbReference type="SAM" id="MobiDB-lite"/>
    </source>
</evidence>
<gene>
    <name evidence="5" type="primary">recX</name>
    <name evidence="9" type="ORF">CYPRO_2605</name>
</gene>